<reference evidence="1 2" key="1">
    <citation type="submission" date="2020-08" db="EMBL/GenBank/DDBJ databases">
        <title>Sequencing the genomes of 1000 actinobacteria strains.</title>
        <authorList>
            <person name="Klenk H.-P."/>
        </authorList>
    </citation>
    <scope>NUCLEOTIDE SEQUENCE [LARGE SCALE GENOMIC DNA]</scope>
    <source>
        <strain evidence="1 2">DSM 17294</strain>
    </source>
</reference>
<comment type="caution">
    <text evidence="1">The sequence shown here is derived from an EMBL/GenBank/DDBJ whole genome shotgun (WGS) entry which is preliminary data.</text>
</comment>
<sequence length="177" mass="19114">MRIATTTPAQAAGMVRRDQELLVGLVEGKNEEELRAAYEVNDGPLGHFCDSLHDLVAHVLMWDEITLAVLRDAAVGRLHWSLDPRWETAEIGSALNFGGVEAGRRIPSELLLHRYTKVGAALVAEIERYDERAWADPATGGGYDGGIGALAEYVSTTPDGVLFGHAARHLFPKAVAG</sequence>
<dbReference type="Proteomes" id="UP000558997">
    <property type="component" value="Unassembled WGS sequence"/>
</dbReference>
<dbReference type="AlphaFoldDB" id="A0A841DNI6"/>
<dbReference type="EMBL" id="JACHNF010000001">
    <property type="protein sequence ID" value="MBB5980122.1"/>
    <property type="molecule type" value="Genomic_DNA"/>
</dbReference>
<evidence type="ECO:0000313" key="2">
    <source>
        <dbReference type="Proteomes" id="UP000558997"/>
    </source>
</evidence>
<dbReference type="SUPFAM" id="SSF109854">
    <property type="entry name" value="DinB/YfiT-like putative metalloenzymes"/>
    <property type="match status" value="1"/>
</dbReference>
<keyword evidence="2" id="KW-1185">Reference proteome</keyword>
<name>A0A841DNI6_9ACTN</name>
<dbReference type="InterPro" id="IPR034660">
    <property type="entry name" value="DinB/YfiT-like"/>
</dbReference>
<accession>A0A841DNI6</accession>
<gene>
    <name evidence="1" type="ORF">HDA44_003463</name>
</gene>
<proteinExistence type="predicted"/>
<organism evidence="1 2">
    <name type="scientific">Kribbella solani</name>
    <dbReference type="NCBI Taxonomy" id="236067"/>
    <lineage>
        <taxon>Bacteria</taxon>
        <taxon>Bacillati</taxon>
        <taxon>Actinomycetota</taxon>
        <taxon>Actinomycetes</taxon>
        <taxon>Propionibacteriales</taxon>
        <taxon>Kribbellaceae</taxon>
        <taxon>Kribbella</taxon>
    </lineage>
</organism>
<protein>
    <recommendedName>
        <fullName evidence="3">DinB family protein</fullName>
    </recommendedName>
</protein>
<dbReference type="RefSeq" id="WP_184835612.1">
    <property type="nucleotide sequence ID" value="NZ_BAAAVN010000007.1"/>
</dbReference>
<evidence type="ECO:0008006" key="3">
    <source>
        <dbReference type="Google" id="ProtNLM"/>
    </source>
</evidence>
<evidence type="ECO:0000313" key="1">
    <source>
        <dbReference type="EMBL" id="MBB5980122.1"/>
    </source>
</evidence>